<dbReference type="SUPFAM" id="SSF53067">
    <property type="entry name" value="Actin-like ATPase domain"/>
    <property type="match status" value="1"/>
</dbReference>
<dbReference type="AlphaFoldDB" id="A0A0U3MR59"/>
<accession>A0A0U3MR59</accession>
<evidence type="ECO:0000256" key="7">
    <source>
        <dbReference type="ARBA" id="ARBA00022927"/>
    </source>
</evidence>
<dbReference type="OrthoDB" id="8557903at2"/>
<dbReference type="EMBL" id="CP013729">
    <property type="protein sequence ID" value="ALV05443.1"/>
    <property type="molecule type" value="Genomic_DNA"/>
</dbReference>
<keyword evidence="3" id="KW-0813">Transport</keyword>
<evidence type="ECO:0000313" key="11">
    <source>
        <dbReference type="EMBL" id="ALV05443.1"/>
    </source>
</evidence>
<evidence type="ECO:0000256" key="9">
    <source>
        <dbReference type="ARBA" id="ARBA00023136"/>
    </source>
</evidence>
<dbReference type="RefSeq" id="WP_058933912.1">
    <property type="nucleotide sequence ID" value="NZ_CP013729.1"/>
</dbReference>
<dbReference type="InterPro" id="IPR007812">
    <property type="entry name" value="T2SS_protein-GspL"/>
</dbReference>
<keyword evidence="6" id="KW-0812">Transmembrane</keyword>
<dbReference type="Gene3D" id="3.30.420.380">
    <property type="match status" value="1"/>
</dbReference>
<evidence type="ECO:0000256" key="8">
    <source>
        <dbReference type="ARBA" id="ARBA00022989"/>
    </source>
</evidence>
<dbReference type="InterPro" id="IPR043129">
    <property type="entry name" value="ATPase_NBD"/>
</dbReference>
<evidence type="ECO:0000256" key="4">
    <source>
        <dbReference type="ARBA" id="ARBA00022475"/>
    </source>
</evidence>
<dbReference type="NCBIfam" id="TIGR01709">
    <property type="entry name" value="typeII_sec_gspL"/>
    <property type="match status" value="1"/>
</dbReference>
<evidence type="ECO:0000256" key="2">
    <source>
        <dbReference type="ARBA" id="ARBA00005318"/>
    </source>
</evidence>
<evidence type="ECO:0000259" key="10">
    <source>
        <dbReference type="Pfam" id="PF12693"/>
    </source>
</evidence>
<comment type="subcellular location">
    <subcellularLocation>
        <location evidence="1">Cell inner membrane</location>
    </subcellularLocation>
</comment>
<dbReference type="STRING" id="76731.RD2015_947"/>
<keyword evidence="12" id="KW-1185">Reference proteome</keyword>
<dbReference type="GO" id="GO:0009276">
    <property type="term" value="C:Gram-negative-bacterium-type cell wall"/>
    <property type="evidence" value="ECO:0007669"/>
    <property type="project" value="InterPro"/>
</dbReference>
<sequence length="422" mass="46477">MSTLLILLPEAPPAATGTQDYEFWFSPDAQAPVRAGGRGERAPLDTMPKADRVFALLPDAAVSWHTVRLPLALRGPKLRSALSGVLEESLLDDPERLHLAVMDVDKGLPGLAEDVDHPETRLEDGENPPRWVAAVAREPLKAHLAAIQSAGLLLEAVYPLSWPDGRLGGHVDQGADGQPRLRAWSPPGIATFPMTSAGVRTWLGESWWTQAKVSAAPAVSAEAERLLGRPVDVLNDTERAWAALQAPVNLLQFELTPRQRGWQRVYRAWQVLQGPEWRPFRWGVVALVVVQVIGVNVMAFQQRRAIDSRRAEQEQLLRQAFPQIRTVRDAPAQMQRELDLARARAGQIGPGDLEDLLGAVARAMPAGQPPLQGLRFESNRLLLTGLPAPVREQVRDRLFQNPALRVSDEGDALQLSLRPTTR</sequence>
<keyword evidence="7" id="KW-0653">Protein transport</keyword>
<keyword evidence="4" id="KW-1003">Cell membrane</keyword>
<evidence type="ECO:0000256" key="1">
    <source>
        <dbReference type="ARBA" id="ARBA00004533"/>
    </source>
</evidence>
<dbReference type="GO" id="GO:0015628">
    <property type="term" value="P:protein secretion by the type II secretion system"/>
    <property type="evidence" value="ECO:0007669"/>
    <property type="project" value="InterPro"/>
</dbReference>
<evidence type="ECO:0000256" key="5">
    <source>
        <dbReference type="ARBA" id="ARBA00022519"/>
    </source>
</evidence>
<evidence type="ECO:0000256" key="3">
    <source>
        <dbReference type="ARBA" id="ARBA00022448"/>
    </source>
</evidence>
<dbReference type="KEGG" id="rdp:RD2015_947"/>
<keyword evidence="8" id="KW-1133">Transmembrane helix</keyword>
<dbReference type="InterPro" id="IPR025691">
    <property type="entry name" value="GspL_pp_dom"/>
</dbReference>
<dbReference type="GO" id="GO:0005886">
    <property type="term" value="C:plasma membrane"/>
    <property type="evidence" value="ECO:0007669"/>
    <property type="project" value="UniProtKB-SubCell"/>
</dbReference>
<protein>
    <submittedName>
        <fullName evidence="11">Putative general secretion pathway protein L GspL</fullName>
    </submittedName>
</protein>
<dbReference type="PIRSF" id="PIRSF015761">
    <property type="entry name" value="Protein_L"/>
    <property type="match status" value="1"/>
</dbReference>
<name>A0A0U3MR59_9BURK</name>
<comment type="similarity">
    <text evidence="2">Belongs to the GSP L family.</text>
</comment>
<dbReference type="Pfam" id="PF12693">
    <property type="entry name" value="GspL_C"/>
    <property type="match status" value="1"/>
</dbReference>
<evidence type="ECO:0000313" key="12">
    <source>
        <dbReference type="Proteomes" id="UP000060699"/>
    </source>
</evidence>
<dbReference type="Proteomes" id="UP000060699">
    <property type="component" value="Chromosome"/>
</dbReference>
<organism evidence="11 12">
    <name type="scientific">Roseateles depolymerans</name>
    <dbReference type="NCBI Taxonomy" id="76731"/>
    <lineage>
        <taxon>Bacteria</taxon>
        <taxon>Pseudomonadati</taxon>
        <taxon>Pseudomonadota</taxon>
        <taxon>Betaproteobacteria</taxon>
        <taxon>Burkholderiales</taxon>
        <taxon>Sphaerotilaceae</taxon>
        <taxon>Roseateles</taxon>
    </lineage>
</organism>
<keyword evidence="5" id="KW-0997">Cell inner membrane</keyword>
<keyword evidence="9" id="KW-0472">Membrane</keyword>
<feature type="domain" description="GspL periplasmic" evidence="10">
    <location>
        <begin position="276"/>
        <end position="381"/>
    </location>
</feature>
<proteinExistence type="inferred from homology"/>
<reference evidence="11 12" key="1">
    <citation type="submission" date="2015-12" db="EMBL/GenBank/DDBJ databases">
        <title>Complete genome of Roseateles depolymerans KCTC 42856.</title>
        <authorList>
            <person name="Kim K.M."/>
        </authorList>
    </citation>
    <scope>NUCLEOTIDE SEQUENCE [LARGE SCALE GENOMIC DNA]</scope>
    <source>
        <strain evidence="11 12">KCTC 42856</strain>
    </source>
</reference>
<gene>
    <name evidence="11" type="ORF">RD2015_947</name>
</gene>
<evidence type="ECO:0000256" key="6">
    <source>
        <dbReference type="ARBA" id="ARBA00022692"/>
    </source>
</evidence>
<dbReference type="GO" id="GO:0015627">
    <property type="term" value="C:type II protein secretion system complex"/>
    <property type="evidence" value="ECO:0007669"/>
    <property type="project" value="InterPro"/>
</dbReference>